<comment type="similarity">
    <text evidence="1">Belongs to the protein-tyrosine phosphatase family. Non-receptor class myotubularin subfamily.</text>
</comment>
<dbReference type="WBParaSite" id="OFLC_0000362501-mRNA-1">
    <property type="protein sequence ID" value="OFLC_0000362501-mRNA-1"/>
    <property type="gene ID" value="OFLC_0000362501"/>
</dbReference>
<dbReference type="GO" id="GO:0004438">
    <property type="term" value="F:phosphatidylinositol-3-phosphate phosphatase activity"/>
    <property type="evidence" value="ECO:0007669"/>
    <property type="project" value="TreeGrafter"/>
</dbReference>
<feature type="domain" description="Myotubularin phosphatase" evidence="3">
    <location>
        <begin position="145"/>
        <end position="303"/>
    </location>
</feature>
<dbReference type="GO" id="GO:0052629">
    <property type="term" value="F:phosphatidylinositol-3,5-bisphosphate 3-phosphatase activity"/>
    <property type="evidence" value="ECO:0007669"/>
    <property type="project" value="TreeGrafter"/>
</dbReference>
<evidence type="ECO:0000256" key="1">
    <source>
        <dbReference type="ARBA" id="ARBA00007471"/>
    </source>
</evidence>
<dbReference type="SUPFAM" id="SSF52799">
    <property type="entry name" value="(Phosphotyrosine protein) phosphatases II"/>
    <property type="match status" value="1"/>
</dbReference>
<dbReference type="GO" id="GO:0005737">
    <property type="term" value="C:cytoplasm"/>
    <property type="evidence" value="ECO:0007669"/>
    <property type="project" value="TreeGrafter"/>
</dbReference>
<dbReference type="InterPro" id="IPR004182">
    <property type="entry name" value="GRAM"/>
</dbReference>
<reference evidence="6" key="1">
    <citation type="submission" date="2016-06" db="UniProtKB">
        <authorList>
            <consortium name="WormBaseParasite"/>
        </authorList>
    </citation>
    <scope>IDENTIFICATION</scope>
</reference>
<dbReference type="Gene3D" id="2.30.29.30">
    <property type="entry name" value="Pleckstrin-homology domain (PH domain)/Phosphotyrosine-binding domain (PTB)"/>
    <property type="match status" value="1"/>
</dbReference>
<dbReference type="PANTHER" id="PTHR10807">
    <property type="entry name" value="MYOTUBULARIN-RELATED"/>
    <property type="match status" value="1"/>
</dbReference>
<evidence type="ECO:0000259" key="3">
    <source>
        <dbReference type="PROSITE" id="PS51339"/>
    </source>
</evidence>
<dbReference type="InterPro" id="IPR010569">
    <property type="entry name" value="Myotubularin-like_Pase_dom"/>
</dbReference>
<dbReference type="SUPFAM" id="SSF50729">
    <property type="entry name" value="PH domain-like"/>
    <property type="match status" value="1"/>
</dbReference>
<dbReference type="Proteomes" id="UP000267606">
    <property type="component" value="Unassembled WGS sequence"/>
</dbReference>
<dbReference type="GO" id="GO:0046856">
    <property type="term" value="P:phosphatidylinositol dephosphorylation"/>
    <property type="evidence" value="ECO:0007669"/>
    <property type="project" value="TreeGrafter"/>
</dbReference>
<reference evidence="4 5" key="2">
    <citation type="submission" date="2018-11" db="EMBL/GenBank/DDBJ databases">
        <authorList>
            <consortium name="Pathogen Informatics"/>
        </authorList>
    </citation>
    <scope>NUCLEOTIDE SEQUENCE [LARGE SCALE GENOMIC DNA]</scope>
</reference>
<dbReference type="EMBL" id="UZAJ01002494">
    <property type="protein sequence ID" value="VDO37205.1"/>
    <property type="molecule type" value="Genomic_DNA"/>
</dbReference>
<name>A0A183H814_9BILA</name>
<evidence type="ECO:0000256" key="2">
    <source>
        <dbReference type="PIRSR" id="PIRSR630564-2"/>
    </source>
</evidence>
<accession>A0A183H814</accession>
<dbReference type="Pfam" id="PF06602">
    <property type="entry name" value="Myotub-related"/>
    <property type="match status" value="1"/>
</dbReference>
<dbReference type="CDD" id="cd13223">
    <property type="entry name" value="PH-GRAM_MTM-like"/>
    <property type="match status" value="1"/>
</dbReference>
<dbReference type="InterPro" id="IPR029021">
    <property type="entry name" value="Prot-tyrosine_phosphatase-like"/>
</dbReference>
<dbReference type="Pfam" id="PF02893">
    <property type="entry name" value="GRAM"/>
    <property type="match status" value="1"/>
</dbReference>
<dbReference type="GO" id="GO:0016020">
    <property type="term" value="C:membrane"/>
    <property type="evidence" value="ECO:0007669"/>
    <property type="project" value="TreeGrafter"/>
</dbReference>
<protein>
    <submittedName>
        <fullName evidence="6">Myotubularin phosphatase domain-containing protein</fullName>
    </submittedName>
</protein>
<feature type="binding site" evidence="2">
    <location>
        <begin position="273"/>
        <end position="276"/>
    </location>
    <ligand>
        <name>substrate</name>
    </ligand>
</feature>
<dbReference type="PANTHER" id="PTHR10807:SF128">
    <property type="entry name" value="PHOSPHATIDYLINOSITOL-3,5-BISPHOSPHATE 3-PHOSPHATASE"/>
    <property type="match status" value="1"/>
</dbReference>
<organism evidence="6">
    <name type="scientific">Onchocerca flexuosa</name>
    <dbReference type="NCBI Taxonomy" id="387005"/>
    <lineage>
        <taxon>Eukaryota</taxon>
        <taxon>Metazoa</taxon>
        <taxon>Ecdysozoa</taxon>
        <taxon>Nematoda</taxon>
        <taxon>Chromadorea</taxon>
        <taxon>Rhabditida</taxon>
        <taxon>Spirurina</taxon>
        <taxon>Spiruromorpha</taxon>
        <taxon>Filarioidea</taxon>
        <taxon>Onchocercidae</taxon>
        <taxon>Onchocerca</taxon>
    </lineage>
</organism>
<evidence type="ECO:0000313" key="4">
    <source>
        <dbReference type="EMBL" id="VDO37205.1"/>
    </source>
</evidence>
<dbReference type="STRING" id="387005.A0A183H814"/>
<evidence type="ECO:0000313" key="6">
    <source>
        <dbReference type="WBParaSite" id="OFLC_0000362501-mRNA-1"/>
    </source>
</evidence>
<sequence>MDSGDDSSQDGDFRSDVLAAVGMTPGGKANIGYMSPVGKVNGRVLVTNYRLRFEAKSTSENRHSKCCQFDIPLGCISRVEKVGYSTVSRGEDSYGLEITCKDMRNIRFTHQQTNHSRRPLYESLQRFAFPPFFAVSFKPDWNFDGWSIYDTVRELNRMNVPNETWRITKINDRYDFADSYPALLAIPTTAVVEGEDFLQKVGEFRSKQRIPVLSWLHPTSQASITRSSQPMVGVTSRKSAEDERYLQMIIEANAHAHQLLIFDARPAVNAKVNKAKGGGFEDSYANCRLIFLDIQNIHVVRES</sequence>
<proteinExistence type="inferred from homology"/>
<dbReference type="InterPro" id="IPR030564">
    <property type="entry name" value="Myotubularin"/>
</dbReference>
<dbReference type="InterPro" id="IPR011993">
    <property type="entry name" value="PH-like_dom_sf"/>
</dbReference>
<evidence type="ECO:0000313" key="5">
    <source>
        <dbReference type="Proteomes" id="UP000267606"/>
    </source>
</evidence>
<feature type="binding site" evidence="2">
    <location>
        <begin position="296"/>
        <end position="297"/>
    </location>
    <ligand>
        <name>substrate</name>
    </ligand>
</feature>
<gene>
    <name evidence="4" type="ORF">OFLC_LOCUS3627</name>
</gene>
<keyword evidence="5" id="KW-1185">Reference proteome</keyword>
<dbReference type="PROSITE" id="PS51339">
    <property type="entry name" value="PPASE_MYOTUBULARIN"/>
    <property type="match status" value="1"/>
</dbReference>
<dbReference type="AlphaFoldDB" id="A0A183H814"/>